<comment type="caution">
    <text evidence="1">The sequence shown here is derived from an EMBL/GenBank/DDBJ whole genome shotgun (WGS) entry which is preliminary data.</text>
</comment>
<dbReference type="AlphaFoldDB" id="A0A256EY22"/>
<organism evidence="1 2">
    <name type="scientific">Brucella grignonensis</name>
    <dbReference type="NCBI Taxonomy" id="94627"/>
    <lineage>
        <taxon>Bacteria</taxon>
        <taxon>Pseudomonadati</taxon>
        <taxon>Pseudomonadota</taxon>
        <taxon>Alphaproteobacteria</taxon>
        <taxon>Hyphomicrobiales</taxon>
        <taxon>Brucellaceae</taxon>
        <taxon>Brucella/Ochrobactrum group</taxon>
        <taxon>Brucella</taxon>
    </lineage>
</organism>
<proteinExistence type="predicted"/>
<protein>
    <submittedName>
        <fullName evidence="1">Uncharacterized protein</fullName>
    </submittedName>
</protein>
<accession>A0A256EY22</accession>
<dbReference type="EMBL" id="NNRL01000169">
    <property type="protein sequence ID" value="OYR07518.1"/>
    <property type="molecule type" value="Genomic_DNA"/>
</dbReference>
<evidence type="ECO:0000313" key="2">
    <source>
        <dbReference type="Proteomes" id="UP000216478"/>
    </source>
</evidence>
<dbReference type="Proteomes" id="UP000216478">
    <property type="component" value="Unassembled WGS sequence"/>
</dbReference>
<keyword evidence="2" id="KW-1185">Reference proteome</keyword>
<gene>
    <name evidence="1" type="ORF">CEV33_3755</name>
</gene>
<sequence>MRIMSCRICDSYGADNGTAAAGTKNDDFRRRSEAETYLILL</sequence>
<evidence type="ECO:0000313" key="1">
    <source>
        <dbReference type="EMBL" id="OYR07518.1"/>
    </source>
</evidence>
<name>A0A256EY22_9HYPH</name>
<reference evidence="1 2" key="1">
    <citation type="submission" date="2017-07" db="EMBL/GenBank/DDBJ databases">
        <title>Phylogenetic study on the rhizospheric bacterium Ochrobactrum sp. A44.</title>
        <authorList>
            <person name="Krzyzanowska D.M."/>
            <person name="Ossowicki A."/>
            <person name="Rajewska M."/>
            <person name="Maciag T."/>
            <person name="Kaczynski Z."/>
            <person name="Czerwicka M."/>
            <person name="Jafra S."/>
        </authorList>
    </citation>
    <scope>NUCLEOTIDE SEQUENCE [LARGE SCALE GENOMIC DNA]</scope>
    <source>
        <strain evidence="1 2">OgA9a</strain>
    </source>
</reference>